<protein>
    <recommendedName>
        <fullName evidence="1">2EXR domain-containing protein</fullName>
    </recommendedName>
</protein>
<evidence type="ECO:0000259" key="1">
    <source>
        <dbReference type="Pfam" id="PF20150"/>
    </source>
</evidence>
<dbReference type="PANTHER" id="PTHR35910">
    <property type="entry name" value="2EXR DOMAIN-CONTAINING PROTEIN"/>
    <property type="match status" value="1"/>
</dbReference>
<dbReference type="InterPro" id="IPR045518">
    <property type="entry name" value="2EXR"/>
</dbReference>
<gene>
    <name evidence="2" type="ORF">BDV96DRAFT_156624</name>
</gene>
<proteinExistence type="predicted"/>
<dbReference type="PANTHER" id="PTHR35910:SF1">
    <property type="entry name" value="2EXR DOMAIN-CONTAINING PROTEIN"/>
    <property type="match status" value="1"/>
</dbReference>
<dbReference type="OrthoDB" id="3473305at2759"/>
<dbReference type="Pfam" id="PF20150">
    <property type="entry name" value="2EXR"/>
    <property type="match status" value="1"/>
</dbReference>
<dbReference type="EMBL" id="ML977330">
    <property type="protein sequence ID" value="KAF2112743.1"/>
    <property type="molecule type" value="Genomic_DNA"/>
</dbReference>
<accession>A0A6A5Z144</accession>
<dbReference type="Proteomes" id="UP000799770">
    <property type="component" value="Unassembled WGS sequence"/>
</dbReference>
<evidence type="ECO:0000313" key="3">
    <source>
        <dbReference type="Proteomes" id="UP000799770"/>
    </source>
</evidence>
<reference evidence="2" key="1">
    <citation type="journal article" date="2020" name="Stud. Mycol.">
        <title>101 Dothideomycetes genomes: a test case for predicting lifestyles and emergence of pathogens.</title>
        <authorList>
            <person name="Haridas S."/>
            <person name="Albert R."/>
            <person name="Binder M."/>
            <person name="Bloem J."/>
            <person name="Labutti K."/>
            <person name="Salamov A."/>
            <person name="Andreopoulos B."/>
            <person name="Baker S."/>
            <person name="Barry K."/>
            <person name="Bills G."/>
            <person name="Bluhm B."/>
            <person name="Cannon C."/>
            <person name="Castanera R."/>
            <person name="Culley D."/>
            <person name="Daum C."/>
            <person name="Ezra D."/>
            <person name="Gonzalez J."/>
            <person name="Henrissat B."/>
            <person name="Kuo A."/>
            <person name="Liang C."/>
            <person name="Lipzen A."/>
            <person name="Lutzoni F."/>
            <person name="Magnuson J."/>
            <person name="Mondo S."/>
            <person name="Nolan M."/>
            <person name="Ohm R."/>
            <person name="Pangilinan J."/>
            <person name="Park H.-J."/>
            <person name="Ramirez L."/>
            <person name="Alfaro M."/>
            <person name="Sun H."/>
            <person name="Tritt A."/>
            <person name="Yoshinaga Y."/>
            <person name="Zwiers L.-H."/>
            <person name="Turgeon B."/>
            <person name="Goodwin S."/>
            <person name="Spatafora J."/>
            <person name="Crous P."/>
            <person name="Grigoriev I."/>
        </authorList>
    </citation>
    <scope>NUCLEOTIDE SEQUENCE</scope>
    <source>
        <strain evidence="2">CBS 627.86</strain>
    </source>
</reference>
<name>A0A6A5Z144_9PLEO</name>
<dbReference type="AlphaFoldDB" id="A0A6A5Z144"/>
<feature type="domain" description="2EXR" evidence="1">
    <location>
        <begin position="8"/>
        <end position="99"/>
    </location>
</feature>
<keyword evidence="3" id="KW-1185">Reference proteome</keyword>
<sequence length="249" mass="28359">MESVSASFALFCRLPIELRFQIWELVDFPPVATIRISNSSGDWKVRNAAPIPGVLSACRESRMLTLPNFQPYFTFIGCRNPRCTAPDCDRTVICFNPKRTVLELSICDSITYERDWPLKLTRDCLAQVIGKAFVRAEHLHVQCDDLQSLWEFWGRGRYSGSGSNLGWNKGIRNVTESTMSFEDINAARLQWCSSDFKLSEPNANVGPYFTARKFDINNLFGLNRYWAQFICKDSGRVTPPLSDIDTGFN</sequence>
<evidence type="ECO:0000313" key="2">
    <source>
        <dbReference type="EMBL" id="KAF2112743.1"/>
    </source>
</evidence>
<organism evidence="2 3">
    <name type="scientific">Lophiotrema nucula</name>
    <dbReference type="NCBI Taxonomy" id="690887"/>
    <lineage>
        <taxon>Eukaryota</taxon>
        <taxon>Fungi</taxon>
        <taxon>Dikarya</taxon>
        <taxon>Ascomycota</taxon>
        <taxon>Pezizomycotina</taxon>
        <taxon>Dothideomycetes</taxon>
        <taxon>Pleosporomycetidae</taxon>
        <taxon>Pleosporales</taxon>
        <taxon>Lophiotremataceae</taxon>
        <taxon>Lophiotrema</taxon>
    </lineage>
</organism>